<dbReference type="GO" id="GO:0016051">
    <property type="term" value="P:carbohydrate biosynthetic process"/>
    <property type="evidence" value="ECO:0007669"/>
    <property type="project" value="InterPro"/>
</dbReference>
<dbReference type="GO" id="GO:0008146">
    <property type="term" value="F:sulfotransferase activity"/>
    <property type="evidence" value="ECO:0007669"/>
    <property type="project" value="InterPro"/>
</dbReference>
<dbReference type="EMBL" id="FQZZ01000003">
    <property type="protein sequence ID" value="SHK15130.1"/>
    <property type="molecule type" value="Genomic_DNA"/>
</dbReference>
<keyword evidence="7" id="KW-0325">Glycoprotein</keyword>
<keyword evidence="9" id="KW-1185">Reference proteome</keyword>
<keyword evidence="4" id="KW-1133">Transmembrane helix</keyword>
<reference evidence="8 9" key="1">
    <citation type="submission" date="2016-11" db="EMBL/GenBank/DDBJ databases">
        <authorList>
            <person name="Varghese N."/>
            <person name="Submissions S."/>
        </authorList>
    </citation>
    <scope>NUCLEOTIDE SEQUENCE [LARGE SCALE GENOMIC DNA]</scope>
    <source>
        <strain evidence="8 9">DSM 29620</strain>
    </source>
</reference>
<evidence type="ECO:0000256" key="3">
    <source>
        <dbReference type="ARBA" id="ARBA00022692"/>
    </source>
</evidence>
<organism evidence="8 9">
    <name type="scientific">Lutimaribacter pacificus</name>
    <dbReference type="NCBI Taxonomy" id="391948"/>
    <lineage>
        <taxon>Bacteria</taxon>
        <taxon>Pseudomonadati</taxon>
        <taxon>Pseudomonadota</taxon>
        <taxon>Alphaproteobacteria</taxon>
        <taxon>Rhodobacterales</taxon>
        <taxon>Roseobacteraceae</taxon>
        <taxon>Lutimaribacter</taxon>
    </lineage>
</organism>
<keyword evidence="6" id="KW-0472">Membrane</keyword>
<evidence type="ECO:0000256" key="2">
    <source>
        <dbReference type="ARBA" id="ARBA00022679"/>
    </source>
</evidence>
<dbReference type="AlphaFoldDB" id="A0A1H0J1F5"/>
<dbReference type="RefSeq" id="WP_149788707.1">
    <property type="nucleotide sequence ID" value="NZ_FNIO01000005.1"/>
</dbReference>
<dbReference type="GO" id="GO:0016020">
    <property type="term" value="C:membrane"/>
    <property type="evidence" value="ECO:0007669"/>
    <property type="project" value="InterPro"/>
</dbReference>
<dbReference type="Proteomes" id="UP000324252">
    <property type="component" value="Unassembled WGS sequence"/>
</dbReference>
<proteinExistence type="predicted"/>
<protein>
    <submittedName>
        <fullName evidence="8">Sulfotransferase family protein</fullName>
    </submittedName>
</protein>
<sequence>MNDILKNYHHERHFLQIVHVSGKGTSKRPFVYMKNHKAACTTVLATVLRHQMAFLDLPATPIGNDIIHKPPKALMRNGKRSLSVDGALAALESAEHFRFTFVREPVSRLLSAFSDKVSGDTKQRAALFRHIGKAPGDALSLADFIDIVAQDSAARDLDRHWRSQCKEISYGLIDYDFLGTVDGIDPALREVMAELFGQGDLQVEDTRKTIGHKTRSASLRDGLRKKDLARLEQAYADDFEMYAAVAGQTT</sequence>
<accession>A0A1H0J1F5</accession>
<dbReference type="InterPro" id="IPR018011">
    <property type="entry name" value="Carb_sulfotrans_8-10"/>
</dbReference>
<evidence type="ECO:0000256" key="5">
    <source>
        <dbReference type="ARBA" id="ARBA00023034"/>
    </source>
</evidence>
<evidence type="ECO:0000313" key="8">
    <source>
        <dbReference type="EMBL" id="SHK15130.1"/>
    </source>
</evidence>
<evidence type="ECO:0000256" key="1">
    <source>
        <dbReference type="ARBA" id="ARBA00004323"/>
    </source>
</evidence>
<keyword evidence="2 8" id="KW-0808">Transferase</keyword>
<keyword evidence="5" id="KW-0333">Golgi apparatus</keyword>
<dbReference type="OrthoDB" id="7867346at2"/>
<dbReference type="InterPro" id="IPR005331">
    <property type="entry name" value="Sulfotransferase"/>
</dbReference>
<gene>
    <name evidence="8" type="ORF">SAMN05444142_103440</name>
</gene>
<dbReference type="PANTHER" id="PTHR12137">
    <property type="entry name" value="CARBOHYDRATE SULFOTRANSFERASE"/>
    <property type="match status" value="1"/>
</dbReference>
<evidence type="ECO:0000256" key="7">
    <source>
        <dbReference type="ARBA" id="ARBA00023180"/>
    </source>
</evidence>
<comment type="subcellular location">
    <subcellularLocation>
        <location evidence="1">Golgi apparatus membrane</location>
        <topology evidence="1">Single-pass type II membrane protein</topology>
    </subcellularLocation>
</comment>
<dbReference type="PANTHER" id="PTHR12137:SF54">
    <property type="entry name" value="CARBOHYDRATE SULFOTRANSFERASE"/>
    <property type="match status" value="1"/>
</dbReference>
<name>A0A1H0J1F5_9RHOB</name>
<dbReference type="Pfam" id="PF03567">
    <property type="entry name" value="Sulfotransfer_2"/>
    <property type="match status" value="1"/>
</dbReference>
<keyword evidence="3" id="KW-0812">Transmembrane</keyword>
<evidence type="ECO:0000313" key="9">
    <source>
        <dbReference type="Proteomes" id="UP000324252"/>
    </source>
</evidence>
<evidence type="ECO:0000256" key="4">
    <source>
        <dbReference type="ARBA" id="ARBA00022989"/>
    </source>
</evidence>
<evidence type="ECO:0000256" key="6">
    <source>
        <dbReference type="ARBA" id="ARBA00023136"/>
    </source>
</evidence>